<evidence type="ECO:0000313" key="10">
    <source>
        <dbReference type="EMBL" id="KAL0337281.1"/>
    </source>
</evidence>
<evidence type="ECO:0000259" key="9">
    <source>
        <dbReference type="PROSITE" id="PS51387"/>
    </source>
</evidence>
<dbReference type="PROSITE" id="PS00862">
    <property type="entry name" value="OX2_COVAL_FAD"/>
    <property type="match status" value="1"/>
</dbReference>
<dbReference type="AlphaFoldDB" id="A0AAW2N442"/>
<dbReference type="Pfam" id="PF09265">
    <property type="entry name" value="Cytokin-bind"/>
    <property type="match status" value="1"/>
</dbReference>
<dbReference type="SUPFAM" id="SSF55103">
    <property type="entry name" value="FAD-linked oxidases, C-terminal domain"/>
    <property type="match status" value="1"/>
</dbReference>
<dbReference type="EMBL" id="JACGWM010000012">
    <property type="protein sequence ID" value="KAL0337281.1"/>
    <property type="molecule type" value="Genomic_DNA"/>
</dbReference>
<dbReference type="InterPro" id="IPR050432">
    <property type="entry name" value="FAD-linked_Oxidoreductases_BP"/>
</dbReference>
<comment type="caution">
    <text evidence="10">The sequence shown here is derived from an EMBL/GenBank/DDBJ whole genome shotgun (WGS) entry which is preliminary data.</text>
</comment>
<keyword evidence="5" id="KW-0274">FAD</keyword>
<dbReference type="InterPro" id="IPR015345">
    <property type="entry name" value="Cytokinin_DH_FAD/cytokin-bd"/>
</dbReference>
<proteinExistence type="inferred from homology"/>
<keyword evidence="6" id="KW-0560">Oxidoreductase</keyword>
<evidence type="ECO:0000256" key="6">
    <source>
        <dbReference type="ARBA" id="ARBA00023002"/>
    </source>
</evidence>
<dbReference type="Gene3D" id="3.40.462.10">
    <property type="entry name" value="FAD-linked oxidases, C-terminal domain"/>
    <property type="match status" value="1"/>
</dbReference>
<dbReference type="PANTHER" id="PTHR13878:SF127">
    <property type="entry name" value="CYTOKININ DEHYDROGENASE 3"/>
    <property type="match status" value="1"/>
</dbReference>
<evidence type="ECO:0000256" key="2">
    <source>
        <dbReference type="ARBA" id="ARBA00005466"/>
    </source>
</evidence>
<feature type="signal peptide" evidence="8">
    <location>
        <begin position="1"/>
        <end position="24"/>
    </location>
</feature>
<dbReference type="GO" id="GO:0019139">
    <property type="term" value="F:cytokinin dehydrogenase activity"/>
    <property type="evidence" value="ECO:0007669"/>
    <property type="project" value="UniProtKB-EC"/>
</dbReference>
<name>A0AAW2N442_9LAMI</name>
<reference evidence="10" key="1">
    <citation type="submission" date="2020-06" db="EMBL/GenBank/DDBJ databases">
        <authorList>
            <person name="Li T."/>
            <person name="Hu X."/>
            <person name="Zhang T."/>
            <person name="Song X."/>
            <person name="Zhang H."/>
            <person name="Dai N."/>
            <person name="Sheng W."/>
            <person name="Hou X."/>
            <person name="Wei L."/>
        </authorList>
    </citation>
    <scope>NUCLEOTIDE SEQUENCE</scope>
    <source>
        <strain evidence="10">KEN8</strain>
        <tissue evidence="10">Leaf</tissue>
    </source>
</reference>
<dbReference type="PANTHER" id="PTHR13878">
    <property type="entry name" value="GULONOLACTONE OXIDASE"/>
    <property type="match status" value="1"/>
</dbReference>
<evidence type="ECO:0000256" key="1">
    <source>
        <dbReference type="ARBA" id="ARBA00001974"/>
    </source>
</evidence>
<dbReference type="InterPro" id="IPR036318">
    <property type="entry name" value="FAD-bd_PCMH-like_sf"/>
</dbReference>
<protein>
    <recommendedName>
        <fullName evidence="3">cytokinin dehydrogenase</fullName>
        <ecNumber evidence="3">1.5.99.12</ecNumber>
    </recommendedName>
</protein>
<evidence type="ECO:0000256" key="5">
    <source>
        <dbReference type="ARBA" id="ARBA00022827"/>
    </source>
</evidence>
<evidence type="ECO:0000256" key="7">
    <source>
        <dbReference type="ARBA" id="ARBA00048224"/>
    </source>
</evidence>
<dbReference type="InterPro" id="IPR016170">
    <property type="entry name" value="Cytok_DH_C_sf"/>
</dbReference>
<reference evidence="10" key="2">
    <citation type="journal article" date="2024" name="Plant">
        <title>Genomic evolution and insights into agronomic trait innovations of Sesamum species.</title>
        <authorList>
            <person name="Miao H."/>
            <person name="Wang L."/>
            <person name="Qu L."/>
            <person name="Liu H."/>
            <person name="Sun Y."/>
            <person name="Le M."/>
            <person name="Wang Q."/>
            <person name="Wei S."/>
            <person name="Zheng Y."/>
            <person name="Lin W."/>
            <person name="Duan Y."/>
            <person name="Cao H."/>
            <person name="Xiong S."/>
            <person name="Wang X."/>
            <person name="Wei L."/>
            <person name="Li C."/>
            <person name="Ma Q."/>
            <person name="Ju M."/>
            <person name="Zhao R."/>
            <person name="Li G."/>
            <person name="Mu C."/>
            <person name="Tian Q."/>
            <person name="Mei H."/>
            <person name="Zhang T."/>
            <person name="Gao T."/>
            <person name="Zhang H."/>
        </authorList>
    </citation>
    <scope>NUCLEOTIDE SEQUENCE</scope>
    <source>
        <strain evidence="10">KEN8</strain>
    </source>
</reference>
<dbReference type="InterPro" id="IPR016169">
    <property type="entry name" value="FAD-bd_PCMH_sub2"/>
</dbReference>
<keyword evidence="8" id="KW-0732">Signal</keyword>
<comment type="catalytic activity">
    <reaction evidence="7">
        <text>N(6)-dimethylallyladenine + A + H2O = 3-methyl-2-butenal + adenine + AH2</text>
        <dbReference type="Rhea" id="RHEA:13625"/>
        <dbReference type="ChEBI" id="CHEBI:13193"/>
        <dbReference type="ChEBI" id="CHEBI:15377"/>
        <dbReference type="ChEBI" id="CHEBI:15825"/>
        <dbReference type="ChEBI" id="CHEBI:16708"/>
        <dbReference type="ChEBI" id="CHEBI:17499"/>
        <dbReference type="ChEBI" id="CHEBI:17660"/>
        <dbReference type="EC" id="1.5.99.12"/>
    </reaction>
</comment>
<dbReference type="EC" id="1.5.99.12" evidence="3"/>
<dbReference type="InterPro" id="IPR016166">
    <property type="entry name" value="FAD-bd_PCMH"/>
</dbReference>
<evidence type="ECO:0000256" key="4">
    <source>
        <dbReference type="ARBA" id="ARBA00022630"/>
    </source>
</evidence>
<dbReference type="Pfam" id="PF01565">
    <property type="entry name" value="FAD_binding_4"/>
    <property type="match status" value="1"/>
</dbReference>
<dbReference type="InterPro" id="IPR006094">
    <property type="entry name" value="Oxid_FAD_bind_N"/>
</dbReference>
<evidence type="ECO:0000256" key="8">
    <source>
        <dbReference type="SAM" id="SignalP"/>
    </source>
</evidence>
<keyword evidence="4" id="KW-0285">Flavoprotein</keyword>
<organism evidence="10">
    <name type="scientific">Sesamum calycinum</name>
    <dbReference type="NCBI Taxonomy" id="2727403"/>
    <lineage>
        <taxon>Eukaryota</taxon>
        <taxon>Viridiplantae</taxon>
        <taxon>Streptophyta</taxon>
        <taxon>Embryophyta</taxon>
        <taxon>Tracheophyta</taxon>
        <taxon>Spermatophyta</taxon>
        <taxon>Magnoliopsida</taxon>
        <taxon>eudicotyledons</taxon>
        <taxon>Gunneridae</taxon>
        <taxon>Pentapetalae</taxon>
        <taxon>asterids</taxon>
        <taxon>lamiids</taxon>
        <taxon>Lamiales</taxon>
        <taxon>Pedaliaceae</taxon>
        <taxon>Sesamum</taxon>
    </lineage>
</organism>
<feature type="domain" description="FAD-binding PCMH-type" evidence="9">
    <location>
        <begin position="51"/>
        <end position="232"/>
    </location>
</feature>
<dbReference type="InterPro" id="IPR016167">
    <property type="entry name" value="FAD-bd_PCMH_sub1"/>
</dbReference>
<dbReference type="GO" id="GO:0009690">
    <property type="term" value="P:cytokinin metabolic process"/>
    <property type="evidence" value="ECO:0007669"/>
    <property type="project" value="InterPro"/>
</dbReference>
<sequence length="504" mass="56577">MANLLILSLILSLLITTYPPWTNALPTDITNRIRTDPNAIREASSDYGNLVHHVPSAVLYPSSINDIVELIKASCYNHSTPFTVAARGRGHSVRGQAMAGGGVVVEMAALSRNGGGIRVSWSPSLGYYADVGGEEIWADVLRVGLEHGLAPVSWTDYLYLTVGGTLSNAGISGQTFRHGPQISNVLELDVVTGRGQLITCSRNKNSELFFGALGGLGQLGIITRARIVLDKAPARARWARLIYSNFSEFTRDQEHLISTNALNYVEGFLITNKSTTNQWRSSFSSPSHQSDIASLWKKHRLLFSIELVKYYNNLTANTIDKEFHVILEELNFIPGLIFRRDVPLVDFLNRVGNSGDGREEVQAHVHPWLNLFIPKSRIHDFYDGVLENMVPRLRTTPGLFIFYPLNIKKWDSRMSAVTPDEDVFYNVGFLHSGGVNESDVFEVFNSQVLGFCEKAGIKVKQYLPYHKSREEWIKHFGSKWSIFQQRKMKFDPKMILSPGQRIFN</sequence>
<dbReference type="SUPFAM" id="SSF56176">
    <property type="entry name" value="FAD-binding/transporter-associated domain-like"/>
    <property type="match status" value="1"/>
</dbReference>
<dbReference type="Gene3D" id="3.30.465.10">
    <property type="match status" value="1"/>
</dbReference>
<dbReference type="PROSITE" id="PS51387">
    <property type="entry name" value="FAD_PCMH"/>
    <property type="match status" value="1"/>
</dbReference>
<dbReference type="Gene3D" id="3.30.43.10">
    <property type="entry name" value="Uridine Diphospho-n-acetylenolpyruvylglucosamine Reductase, domain 2"/>
    <property type="match status" value="1"/>
</dbReference>
<evidence type="ECO:0000256" key="3">
    <source>
        <dbReference type="ARBA" id="ARBA00011928"/>
    </source>
</evidence>
<dbReference type="GO" id="GO:0071949">
    <property type="term" value="F:FAD binding"/>
    <property type="evidence" value="ECO:0007669"/>
    <property type="project" value="InterPro"/>
</dbReference>
<dbReference type="InterPro" id="IPR006093">
    <property type="entry name" value="Oxy_OxRdtase_FAD_BS"/>
</dbReference>
<dbReference type="InterPro" id="IPR016164">
    <property type="entry name" value="FAD-linked_Oxase-like_C"/>
</dbReference>
<accession>A0AAW2N442</accession>
<feature type="chain" id="PRO_5043396926" description="cytokinin dehydrogenase" evidence="8">
    <location>
        <begin position="25"/>
        <end position="504"/>
    </location>
</feature>
<comment type="cofactor">
    <cofactor evidence="1">
        <name>FAD</name>
        <dbReference type="ChEBI" id="CHEBI:57692"/>
    </cofactor>
</comment>
<gene>
    <name evidence="10" type="ORF">Scaly_2003200</name>
</gene>
<comment type="similarity">
    <text evidence="2">Belongs to the oxygen-dependent FAD-linked oxidoreductase family.</text>
</comment>